<evidence type="ECO:0000313" key="2">
    <source>
        <dbReference type="EMBL" id="OGY24164.1"/>
    </source>
</evidence>
<dbReference type="EMBL" id="MHCP01000015">
    <property type="protein sequence ID" value="OGY24164.1"/>
    <property type="molecule type" value="Genomic_DNA"/>
</dbReference>
<reference evidence="2 3" key="1">
    <citation type="journal article" date="2016" name="Nat. Commun.">
        <title>Thousands of microbial genomes shed light on interconnected biogeochemical processes in an aquifer system.</title>
        <authorList>
            <person name="Anantharaman K."/>
            <person name="Brown C.T."/>
            <person name="Hug L.A."/>
            <person name="Sharon I."/>
            <person name="Castelle C.J."/>
            <person name="Probst A.J."/>
            <person name="Thomas B.C."/>
            <person name="Singh A."/>
            <person name="Wilkins M.J."/>
            <person name="Karaoz U."/>
            <person name="Brodie E.L."/>
            <person name="Williams K.H."/>
            <person name="Hubbard S.S."/>
            <person name="Banfield J.F."/>
        </authorList>
    </citation>
    <scope>NUCLEOTIDE SEQUENCE [LARGE SCALE GENOMIC DNA]</scope>
</reference>
<dbReference type="STRING" id="1802593.A2172_01305"/>
<feature type="domain" description="SHS2" evidence="1">
    <location>
        <begin position="15"/>
        <end position="193"/>
    </location>
</feature>
<dbReference type="Proteomes" id="UP000176631">
    <property type="component" value="Unassembled WGS sequence"/>
</dbReference>
<dbReference type="GO" id="GO:0051301">
    <property type="term" value="P:cell division"/>
    <property type="evidence" value="ECO:0007669"/>
    <property type="project" value="InterPro"/>
</dbReference>
<protein>
    <recommendedName>
        <fullName evidence="1">SHS2 domain-containing protein</fullName>
    </recommendedName>
</protein>
<gene>
    <name evidence="2" type="ORF">A2172_01305</name>
</gene>
<accession>A0A1G1W964</accession>
<sequence length="321" mass="35947">MPFNILQRKPKNQNFFVLEIGLERVTCAIFNKEDSQLKLAGVGRKKFSSHEDIFNSSIEALDALSAIVPDIPEKGILGISGGSLETITTIARYERPKATKPIDHKETEQVLNQVIENLDKTNKKIFFSTISGAKIDGVSVTNPLGLRGQKVELSCFVAFQSEVEVELLNRLVGEIEIDVKKMLPTSFSVCKILEQKEVKNALLFRVGLAKSEITILEEGHVSDIYPFDLGMNNLSYIQFAWEAALKDIEKEHAPSLIWLLADNDEAELEKLKEELKSYDWQSKINIPINPKVEIVSSVHHFSVSDITLYALAQEGTTNEDS</sequence>
<name>A0A1G1W964_9BACT</name>
<dbReference type="SMART" id="SM00842">
    <property type="entry name" value="FtsA"/>
    <property type="match status" value="1"/>
</dbReference>
<organism evidence="2 3">
    <name type="scientific">Candidatus Woykebacteria bacterium RBG_13_40_15</name>
    <dbReference type="NCBI Taxonomy" id="1802593"/>
    <lineage>
        <taxon>Bacteria</taxon>
        <taxon>Candidatus Woykeibacteriota</taxon>
    </lineage>
</organism>
<dbReference type="AlphaFoldDB" id="A0A1G1W964"/>
<evidence type="ECO:0000313" key="3">
    <source>
        <dbReference type="Proteomes" id="UP000176631"/>
    </source>
</evidence>
<proteinExistence type="predicted"/>
<evidence type="ECO:0000259" key="1">
    <source>
        <dbReference type="SMART" id="SM00842"/>
    </source>
</evidence>
<comment type="caution">
    <text evidence="2">The sequence shown here is derived from an EMBL/GenBank/DDBJ whole genome shotgun (WGS) entry which is preliminary data.</text>
</comment>
<dbReference type="InterPro" id="IPR003494">
    <property type="entry name" value="SHS2_FtsA"/>
</dbReference>